<protein>
    <submittedName>
        <fullName evidence="3">Glycine-rich domain-containing protein</fullName>
    </submittedName>
</protein>
<keyword evidence="4" id="KW-1185">Reference proteome</keyword>
<evidence type="ECO:0000313" key="4">
    <source>
        <dbReference type="Proteomes" id="UP000236316"/>
    </source>
</evidence>
<reference evidence="3" key="1">
    <citation type="submission" date="2017-08" db="EMBL/GenBank/DDBJ databases">
        <authorList>
            <consortium name="Urmite Genomes"/>
        </authorList>
    </citation>
    <scope>NUCLEOTIDE SEQUENCE [LARGE SCALE GENOMIC DNA]</scope>
    <source>
        <strain evidence="3">IHUMI-LCC2</strain>
    </source>
</reference>
<evidence type="ECO:0000313" key="3">
    <source>
        <dbReference type="EMBL" id="SNW62218.1"/>
    </source>
</evidence>
<keyword evidence="1" id="KW-0175">Coiled coil</keyword>
<feature type="compositionally biased region" description="Low complexity" evidence="2">
    <location>
        <begin position="339"/>
        <end position="353"/>
    </location>
</feature>
<evidence type="ECO:0000256" key="2">
    <source>
        <dbReference type="SAM" id="MobiDB-lite"/>
    </source>
</evidence>
<dbReference type="EMBL" id="LT906555">
    <property type="protein sequence ID" value="SNW62218.1"/>
    <property type="molecule type" value="Genomic_DNA"/>
</dbReference>
<dbReference type="GeneID" id="35382089"/>
<dbReference type="Proteomes" id="UP000236316">
    <property type="component" value="Segment"/>
</dbReference>
<evidence type="ECO:0000256" key="1">
    <source>
        <dbReference type="SAM" id="Coils"/>
    </source>
</evidence>
<name>A0A2I2L3W5_9VIRU</name>
<proteinExistence type="predicted"/>
<feature type="coiled-coil region" evidence="1">
    <location>
        <begin position="191"/>
        <end position="225"/>
    </location>
</feature>
<dbReference type="Pfam" id="PF07173">
    <property type="entry name" value="GRDP-like"/>
    <property type="match status" value="1"/>
</dbReference>
<dbReference type="InterPro" id="IPR009836">
    <property type="entry name" value="GRDP-like"/>
</dbReference>
<organism evidence="3">
    <name type="scientific">Orpheovirus IHUMI-LCC2</name>
    <dbReference type="NCBI Taxonomy" id="2023057"/>
    <lineage>
        <taxon>Viruses</taxon>
        <taxon>Varidnaviria</taxon>
        <taxon>Bamfordvirae</taxon>
        <taxon>Nucleocytoviricota</taxon>
        <taxon>Megaviricetes</taxon>
        <taxon>Pimascovirales</taxon>
        <taxon>Ocovirineae</taxon>
        <taxon>Orpheoviridae</taxon>
        <taxon>Alphaorpheovirus</taxon>
        <taxon>Alphaorpheovirus massiliense</taxon>
    </lineage>
</organism>
<sequence length="360" mass="42846">MNRFIISLRNPIKKVTLYTNLLKRSIVNNNNNNKLLLYSALVHPQEYNKYNINKDNNNFYNFIQDYNNPNTPIFDSKHNTLLKTFLQRQLPFIEQLPKEDITLDDNDVENYHKFMYLVKKYPNKVLIPSKKIDYIWHAHMLDHDVYVKDTKDYFGYILGHNDNVPRNLGYDCMYQIEDIWKKEFNTLYPPVQNFIEHLERQKDDNDRIKEENRIKEEDRIKEENRIKEERLDMMTIWVPLTVSYILYDRRRENDNITQANKSRKVNNYYSTCAVLDEASTINTSRNIKKNSSILNNDNSTHTNITEKSYDENKDTTHNLNHTPSKNNDIIYEPYVSSCSSEYSSSTSSSSDSSTNDDDYD</sequence>
<dbReference type="KEGG" id="vg:35382089"/>
<gene>
    <name evidence="3" type="ORF">ORPV_314</name>
</gene>
<dbReference type="RefSeq" id="YP_009448520.1">
    <property type="nucleotide sequence ID" value="NC_036594.1"/>
</dbReference>
<accession>A0A2I2L3W5</accession>
<feature type="region of interest" description="Disordered" evidence="2">
    <location>
        <begin position="339"/>
        <end position="360"/>
    </location>
</feature>